<reference evidence="1 2" key="1">
    <citation type="submission" date="2017-09" db="EMBL/GenBank/DDBJ databases">
        <title>Large-scale bioinformatics analysis of Bacillus genomes uncovers conserved roles of natural products in bacterial physiology.</title>
        <authorList>
            <consortium name="Agbiome Team Llc"/>
            <person name="Bleich R.M."/>
            <person name="Grubbs K.J."/>
            <person name="Santa Maria K.C."/>
            <person name="Allen S.E."/>
            <person name="Farag S."/>
            <person name="Shank E.A."/>
            <person name="Bowers A."/>
        </authorList>
    </citation>
    <scope>NUCLEOTIDE SEQUENCE [LARGE SCALE GENOMIC DNA]</scope>
    <source>
        <strain evidence="1 2">AFS041432</strain>
    </source>
</reference>
<gene>
    <name evidence="1" type="ORF">COD09_28650</name>
</gene>
<proteinExistence type="predicted"/>
<sequence length="72" mass="8129">MRIGTNVLSIKAHERRMHVVLTMVSSKSNSTNSFEVIAVLNITFKTVEITPLKIKVGYIRAMYPTFISAYPL</sequence>
<dbReference type="Proteomes" id="UP000225872">
    <property type="component" value="Unassembled WGS sequence"/>
</dbReference>
<name>A0A2C1CSF1_BACCE</name>
<dbReference type="EMBL" id="NULO01000149">
    <property type="protein sequence ID" value="PGS90339.1"/>
    <property type="molecule type" value="Genomic_DNA"/>
</dbReference>
<organism evidence="1 2">
    <name type="scientific">Bacillus cereus</name>
    <dbReference type="NCBI Taxonomy" id="1396"/>
    <lineage>
        <taxon>Bacteria</taxon>
        <taxon>Bacillati</taxon>
        <taxon>Bacillota</taxon>
        <taxon>Bacilli</taxon>
        <taxon>Bacillales</taxon>
        <taxon>Bacillaceae</taxon>
        <taxon>Bacillus</taxon>
        <taxon>Bacillus cereus group</taxon>
    </lineage>
</organism>
<protein>
    <submittedName>
        <fullName evidence="1">Uncharacterized protein</fullName>
    </submittedName>
</protein>
<dbReference type="RefSeq" id="WP_070141620.1">
    <property type="nucleotide sequence ID" value="NZ_NULO01000149.1"/>
</dbReference>
<evidence type="ECO:0000313" key="2">
    <source>
        <dbReference type="Proteomes" id="UP000225872"/>
    </source>
</evidence>
<dbReference type="AlphaFoldDB" id="A0A2C1CSF1"/>
<accession>A0A2C1CSF1</accession>
<evidence type="ECO:0000313" key="1">
    <source>
        <dbReference type="EMBL" id="PGS90339.1"/>
    </source>
</evidence>
<comment type="caution">
    <text evidence="1">The sequence shown here is derived from an EMBL/GenBank/DDBJ whole genome shotgun (WGS) entry which is preliminary data.</text>
</comment>